<dbReference type="Proteomes" id="UP000825729">
    <property type="component" value="Unassembled WGS sequence"/>
</dbReference>
<keyword evidence="1" id="KW-0732">Signal</keyword>
<proteinExistence type="predicted"/>
<sequence>MVYHSFLLILLSRARVLLDKIPAIRAKLLAKIRLKPAEAEIENQNLEPPAEIELRTLQFGTCSRLVDQRSPVLTAAMALSLDLESLITLLSFGRSMANGMGPVAEDMFHWQATIMGPPDSPYAGGVFLVTIHFPPDYPFKPPKENHNSCLALLLHPVTAMAEIGGARGGHGPLKHLPNPYIGNLMKPVKFNFCHLRLPSSSSLICATVLRISTLPKPEESLYHSYTNNIHHGISLHALDVPYWPEIEVLFWLCEICGEAAMNITGLGDQRFMEMREGFWAEKPIVAPMRGAGVGVDNCFVIS</sequence>
<dbReference type="Pfam" id="PF00179">
    <property type="entry name" value="UQ_con"/>
    <property type="match status" value="1"/>
</dbReference>
<feature type="chain" id="PRO_5043529550" description="UBC core domain-containing protein" evidence="1">
    <location>
        <begin position="19"/>
        <end position="302"/>
    </location>
</feature>
<dbReference type="PANTHER" id="PTHR24068">
    <property type="entry name" value="UBIQUITIN-CONJUGATING ENZYME E2"/>
    <property type="match status" value="1"/>
</dbReference>
<accession>A0AAV7FH10</accession>
<reference evidence="3 4" key="1">
    <citation type="submission" date="2021-07" db="EMBL/GenBank/DDBJ databases">
        <title>The Aristolochia fimbriata genome: insights into angiosperm evolution, floral development and chemical biosynthesis.</title>
        <authorList>
            <person name="Jiao Y."/>
        </authorList>
    </citation>
    <scope>NUCLEOTIDE SEQUENCE [LARGE SCALE GENOMIC DNA]</scope>
    <source>
        <strain evidence="3">IBCAS-2021</strain>
        <tissue evidence="3">Leaf</tissue>
    </source>
</reference>
<dbReference type="InterPro" id="IPR016135">
    <property type="entry name" value="UBQ-conjugating_enzyme/RWD"/>
</dbReference>
<protein>
    <recommendedName>
        <fullName evidence="2">UBC core domain-containing protein</fullName>
    </recommendedName>
</protein>
<organism evidence="3 4">
    <name type="scientific">Aristolochia fimbriata</name>
    <name type="common">White veined hardy Dutchman's pipe vine</name>
    <dbReference type="NCBI Taxonomy" id="158543"/>
    <lineage>
        <taxon>Eukaryota</taxon>
        <taxon>Viridiplantae</taxon>
        <taxon>Streptophyta</taxon>
        <taxon>Embryophyta</taxon>
        <taxon>Tracheophyta</taxon>
        <taxon>Spermatophyta</taxon>
        <taxon>Magnoliopsida</taxon>
        <taxon>Magnoliidae</taxon>
        <taxon>Piperales</taxon>
        <taxon>Aristolochiaceae</taxon>
        <taxon>Aristolochia</taxon>
    </lineage>
</organism>
<keyword evidence="4" id="KW-1185">Reference proteome</keyword>
<name>A0AAV7FH10_ARIFI</name>
<dbReference type="EMBL" id="JAINDJ010000002">
    <property type="protein sequence ID" value="KAG9459256.1"/>
    <property type="molecule type" value="Genomic_DNA"/>
</dbReference>
<evidence type="ECO:0000313" key="3">
    <source>
        <dbReference type="EMBL" id="KAG9459256.1"/>
    </source>
</evidence>
<comment type="caution">
    <text evidence="3">The sequence shown here is derived from an EMBL/GenBank/DDBJ whole genome shotgun (WGS) entry which is preliminary data.</text>
</comment>
<dbReference type="SUPFAM" id="SSF54495">
    <property type="entry name" value="UBC-like"/>
    <property type="match status" value="1"/>
</dbReference>
<evidence type="ECO:0000259" key="2">
    <source>
        <dbReference type="PROSITE" id="PS50127"/>
    </source>
</evidence>
<evidence type="ECO:0000313" key="4">
    <source>
        <dbReference type="Proteomes" id="UP000825729"/>
    </source>
</evidence>
<gene>
    <name evidence="3" type="ORF">H6P81_003764</name>
</gene>
<evidence type="ECO:0000256" key="1">
    <source>
        <dbReference type="SAM" id="SignalP"/>
    </source>
</evidence>
<dbReference type="AlphaFoldDB" id="A0AAV7FH10"/>
<feature type="domain" description="UBC core" evidence="2">
    <location>
        <begin position="74"/>
        <end position="143"/>
    </location>
</feature>
<feature type="signal peptide" evidence="1">
    <location>
        <begin position="1"/>
        <end position="18"/>
    </location>
</feature>
<dbReference type="InterPro" id="IPR000608">
    <property type="entry name" value="UBC"/>
</dbReference>
<dbReference type="PROSITE" id="PS50127">
    <property type="entry name" value="UBC_2"/>
    <property type="match status" value="1"/>
</dbReference>
<dbReference type="Gene3D" id="3.10.110.10">
    <property type="entry name" value="Ubiquitin Conjugating Enzyme"/>
    <property type="match status" value="1"/>
</dbReference>